<accession>A0AAV5JWX4</accession>
<dbReference type="Proteomes" id="UP001054252">
    <property type="component" value="Unassembled WGS sequence"/>
</dbReference>
<evidence type="ECO:0000313" key="1">
    <source>
        <dbReference type="EMBL" id="GKV15768.1"/>
    </source>
</evidence>
<reference evidence="1 2" key="1">
    <citation type="journal article" date="2021" name="Commun. Biol.">
        <title>The genome of Shorea leprosula (Dipterocarpaceae) highlights the ecological relevance of drought in aseasonal tropical rainforests.</title>
        <authorList>
            <person name="Ng K.K.S."/>
            <person name="Kobayashi M.J."/>
            <person name="Fawcett J.A."/>
            <person name="Hatakeyama M."/>
            <person name="Paape T."/>
            <person name="Ng C.H."/>
            <person name="Ang C.C."/>
            <person name="Tnah L.H."/>
            <person name="Lee C.T."/>
            <person name="Nishiyama T."/>
            <person name="Sese J."/>
            <person name="O'Brien M.J."/>
            <person name="Copetti D."/>
            <person name="Mohd Noor M.I."/>
            <person name="Ong R.C."/>
            <person name="Putra M."/>
            <person name="Sireger I.Z."/>
            <person name="Indrioko S."/>
            <person name="Kosugi Y."/>
            <person name="Izuno A."/>
            <person name="Isagi Y."/>
            <person name="Lee S.L."/>
            <person name="Shimizu K.K."/>
        </authorList>
    </citation>
    <scope>NUCLEOTIDE SEQUENCE [LARGE SCALE GENOMIC DNA]</scope>
    <source>
        <strain evidence="1">214</strain>
    </source>
</reference>
<evidence type="ECO:0000313" key="2">
    <source>
        <dbReference type="Proteomes" id="UP001054252"/>
    </source>
</evidence>
<keyword evidence="2" id="KW-1185">Reference proteome</keyword>
<gene>
    <name evidence="1" type="ORF">SLEP1_g26520</name>
</gene>
<organism evidence="1 2">
    <name type="scientific">Rubroshorea leprosula</name>
    <dbReference type="NCBI Taxonomy" id="152421"/>
    <lineage>
        <taxon>Eukaryota</taxon>
        <taxon>Viridiplantae</taxon>
        <taxon>Streptophyta</taxon>
        <taxon>Embryophyta</taxon>
        <taxon>Tracheophyta</taxon>
        <taxon>Spermatophyta</taxon>
        <taxon>Magnoliopsida</taxon>
        <taxon>eudicotyledons</taxon>
        <taxon>Gunneridae</taxon>
        <taxon>Pentapetalae</taxon>
        <taxon>rosids</taxon>
        <taxon>malvids</taxon>
        <taxon>Malvales</taxon>
        <taxon>Dipterocarpaceae</taxon>
        <taxon>Rubroshorea</taxon>
    </lineage>
</organism>
<name>A0AAV5JWX4_9ROSI</name>
<dbReference type="AlphaFoldDB" id="A0AAV5JWX4"/>
<protein>
    <submittedName>
        <fullName evidence="1">Uncharacterized protein</fullName>
    </submittedName>
</protein>
<sequence>MITTLWKKVYDGDYFTYELFPEEKWVQVWELFKDEDAVREAFLKSMKKRWSNNMKDEQDKWRKDVDYKLIWVPYHLWPNLCAY</sequence>
<proteinExistence type="predicted"/>
<dbReference type="EMBL" id="BPVZ01000044">
    <property type="protein sequence ID" value="GKV15768.1"/>
    <property type="molecule type" value="Genomic_DNA"/>
</dbReference>
<comment type="caution">
    <text evidence="1">The sequence shown here is derived from an EMBL/GenBank/DDBJ whole genome shotgun (WGS) entry which is preliminary data.</text>
</comment>